<proteinExistence type="predicted"/>
<evidence type="ECO:0000313" key="7">
    <source>
        <dbReference type="RefSeq" id="XP_018330402.1"/>
    </source>
</evidence>
<evidence type="ECO:0000313" key="6">
    <source>
        <dbReference type="Proteomes" id="UP000192223"/>
    </source>
</evidence>
<feature type="domain" description="C2H2-type" evidence="5">
    <location>
        <begin position="324"/>
        <end position="346"/>
    </location>
</feature>
<dbReference type="SUPFAM" id="SSF57667">
    <property type="entry name" value="beta-beta-alpha zinc fingers"/>
    <property type="match status" value="2"/>
</dbReference>
<dbReference type="Pfam" id="PF00096">
    <property type="entry name" value="zf-C2H2"/>
    <property type="match status" value="3"/>
</dbReference>
<protein>
    <submittedName>
        <fullName evidence="7">Myoneurin-like</fullName>
    </submittedName>
</protein>
<accession>A0A1W4XC63</accession>
<dbReference type="FunFam" id="3.30.160.60:FF:000007">
    <property type="entry name" value="Basic krueppel-like factor 3"/>
    <property type="match status" value="1"/>
</dbReference>
<evidence type="ECO:0000256" key="1">
    <source>
        <dbReference type="ARBA" id="ARBA00022723"/>
    </source>
</evidence>
<dbReference type="InterPro" id="IPR013087">
    <property type="entry name" value="Znf_C2H2_type"/>
</dbReference>
<gene>
    <name evidence="7" type="primary">LOC108740543</name>
</gene>
<dbReference type="AlphaFoldDB" id="A0A1W4XC63"/>
<reference evidence="7" key="1">
    <citation type="submission" date="2025-08" db="UniProtKB">
        <authorList>
            <consortium name="RefSeq"/>
        </authorList>
    </citation>
    <scope>IDENTIFICATION</scope>
    <source>
        <tissue evidence="7">Entire body</tissue>
    </source>
</reference>
<keyword evidence="2 4" id="KW-0863">Zinc-finger</keyword>
<dbReference type="STRING" id="224129.A0A1W4XC63"/>
<dbReference type="OrthoDB" id="4748970at2759"/>
<dbReference type="KEGG" id="apln:108740543"/>
<evidence type="ECO:0000256" key="2">
    <source>
        <dbReference type="ARBA" id="ARBA00022771"/>
    </source>
</evidence>
<dbReference type="InterPro" id="IPR036236">
    <property type="entry name" value="Znf_C2H2_sf"/>
</dbReference>
<evidence type="ECO:0000259" key="5">
    <source>
        <dbReference type="PROSITE" id="PS50157"/>
    </source>
</evidence>
<dbReference type="InParanoid" id="A0A1W4XC63"/>
<dbReference type="Proteomes" id="UP000192223">
    <property type="component" value="Unplaced"/>
</dbReference>
<dbReference type="RefSeq" id="XP_018330402.1">
    <property type="nucleotide sequence ID" value="XM_018474900.1"/>
</dbReference>
<dbReference type="PROSITE" id="PS50157">
    <property type="entry name" value="ZINC_FINGER_C2H2_2"/>
    <property type="match status" value="3"/>
</dbReference>
<name>A0A1W4XC63_AGRPL</name>
<dbReference type="Gene3D" id="3.30.160.60">
    <property type="entry name" value="Classic Zinc Finger"/>
    <property type="match status" value="3"/>
</dbReference>
<sequence length="355" mass="40801">MTPDQLESSSQYFGNCENSCIELEAFDDFNFNCNPGEQSLITRYAPEDNDILPVGNDLFNLECGSDSLLFGSSSSGTVEEDDVSLRKFYEGSYFDDSDVLCCELVNQNAANNEENNPFSVLGISLDLGLSEDTCLLRNFDTELDQLLDENFFNGGNSLLNDNLLDKTRSDLSLAPAKENEILLRLDEKKTTQENLDTEKIVSMFPHMHDERNRRRRYLLYENSQANKKVQQKTISPVRNKNVNTRHAALINHDYTNKVEAEKSITCPVPNCKKIYAKASHLKAHLRRHSGEKPFVCDWNNCSWKFSRSDELARHKRSHFGIKPYKCEMCDKAFARSDHLAKHRKVHRKRIGHFER</sequence>
<dbReference type="GO" id="GO:0008270">
    <property type="term" value="F:zinc ion binding"/>
    <property type="evidence" value="ECO:0007669"/>
    <property type="project" value="UniProtKB-KW"/>
</dbReference>
<keyword evidence="3" id="KW-0862">Zinc</keyword>
<dbReference type="PANTHER" id="PTHR23235">
    <property type="entry name" value="KRUEPPEL-LIKE TRANSCRIPTION FACTOR"/>
    <property type="match status" value="1"/>
</dbReference>
<dbReference type="PROSITE" id="PS00028">
    <property type="entry name" value="ZINC_FINGER_C2H2_1"/>
    <property type="match status" value="3"/>
</dbReference>
<feature type="domain" description="C2H2-type" evidence="5">
    <location>
        <begin position="294"/>
        <end position="323"/>
    </location>
</feature>
<dbReference type="SMART" id="SM00355">
    <property type="entry name" value="ZnF_C2H2"/>
    <property type="match status" value="3"/>
</dbReference>
<dbReference type="GeneID" id="108740543"/>
<keyword evidence="1" id="KW-0479">Metal-binding</keyword>
<feature type="domain" description="C2H2-type" evidence="5">
    <location>
        <begin position="264"/>
        <end position="293"/>
    </location>
</feature>
<evidence type="ECO:0000256" key="3">
    <source>
        <dbReference type="ARBA" id="ARBA00022833"/>
    </source>
</evidence>
<organism evidence="6 7">
    <name type="scientific">Agrilus planipennis</name>
    <name type="common">Emerald ash borer</name>
    <name type="synonym">Agrilus marcopoli</name>
    <dbReference type="NCBI Taxonomy" id="224129"/>
    <lineage>
        <taxon>Eukaryota</taxon>
        <taxon>Metazoa</taxon>
        <taxon>Ecdysozoa</taxon>
        <taxon>Arthropoda</taxon>
        <taxon>Hexapoda</taxon>
        <taxon>Insecta</taxon>
        <taxon>Pterygota</taxon>
        <taxon>Neoptera</taxon>
        <taxon>Endopterygota</taxon>
        <taxon>Coleoptera</taxon>
        <taxon>Polyphaga</taxon>
        <taxon>Elateriformia</taxon>
        <taxon>Buprestoidea</taxon>
        <taxon>Buprestidae</taxon>
        <taxon>Agrilinae</taxon>
        <taxon>Agrilus</taxon>
    </lineage>
</organism>
<dbReference type="GO" id="GO:0000978">
    <property type="term" value="F:RNA polymerase II cis-regulatory region sequence-specific DNA binding"/>
    <property type="evidence" value="ECO:0007669"/>
    <property type="project" value="TreeGrafter"/>
</dbReference>
<dbReference type="GO" id="GO:0000981">
    <property type="term" value="F:DNA-binding transcription factor activity, RNA polymerase II-specific"/>
    <property type="evidence" value="ECO:0007669"/>
    <property type="project" value="TreeGrafter"/>
</dbReference>
<dbReference type="PANTHER" id="PTHR23235:SF120">
    <property type="entry name" value="KRUPPEL-LIKE FACTOR 15"/>
    <property type="match status" value="1"/>
</dbReference>
<keyword evidence="6" id="KW-1185">Reference proteome</keyword>
<evidence type="ECO:0000256" key="4">
    <source>
        <dbReference type="PROSITE-ProRule" id="PRU00042"/>
    </source>
</evidence>